<keyword evidence="5" id="KW-0804">Transcription</keyword>
<dbReference type="AlphaFoldDB" id="A0A1M7D7A0"/>
<dbReference type="PANTHER" id="PTHR48111">
    <property type="entry name" value="REGULATOR OF RPOS"/>
    <property type="match status" value="1"/>
</dbReference>
<evidence type="ECO:0000259" key="8">
    <source>
        <dbReference type="PROSITE" id="PS50110"/>
    </source>
</evidence>
<evidence type="ECO:0000259" key="9">
    <source>
        <dbReference type="PROSITE" id="PS51755"/>
    </source>
</evidence>
<dbReference type="SMART" id="SM00862">
    <property type="entry name" value="Trans_reg_C"/>
    <property type="match status" value="1"/>
</dbReference>
<dbReference type="GO" id="GO:0032993">
    <property type="term" value="C:protein-DNA complex"/>
    <property type="evidence" value="ECO:0007669"/>
    <property type="project" value="TreeGrafter"/>
</dbReference>
<feature type="domain" description="OmpR/PhoB-type" evidence="9">
    <location>
        <begin position="140"/>
        <end position="240"/>
    </location>
</feature>
<dbReference type="PROSITE" id="PS51755">
    <property type="entry name" value="OMPR_PHOB"/>
    <property type="match status" value="1"/>
</dbReference>
<evidence type="ECO:0000256" key="6">
    <source>
        <dbReference type="PROSITE-ProRule" id="PRU00169"/>
    </source>
</evidence>
<feature type="DNA-binding region" description="OmpR/PhoB-type" evidence="7">
    <location>
        <begin position="140"/>
        <end position="240"/>
    </location>
</feature>
<dbReference type="PROSITE" id="PS50110">
    <property type="entry name" value="RESPONSE_REGULATORY"/>
    <property type="match status" value="1"/>
</dbReference>
<dbReference type="GO" id="GO:0000156">
    <property type="term" value="F:phosphorelay response regulator activity"/>
    <property type="evidence" value="ECO:0007669"/>
    <property type="project" value="TreeGrafter"/>
</dbReference>
<dbReference type="InterPro" id="IPR036388">
    <property type="entry name" value="WH-like_DNA-bd_sf"/>
</dbReference>
<dbReference type="CDD" id="cd17574">
    <property type="entry name" value="REC_OmpR"/>
    <property type="match status" value="1"/>
</dbReference>
<dbReference type="RefSeq" id="WP_149778774.1">
    <property type="nucleotide sequence ID" value="NZ_FRCB01000002.1"/>
</dbReference>
<dbReference type="Gene3D" id="6.10.250.690">
    <property type="match status" value="1"/>
</dbReference>
<dbReference type="InterPro" id="IPR001867">
    <property type="entry name" value="OmpR/PhoB-type_DNA-bd"/>
</dbReference>
<keyword evidence="11" id="KW-1185">Reference proteome</keyword>
<sequence>MSENQTGTTVLVVEDERDVRACLRTGLQDRGFDVIEAESRDSALDMIRRNPVDLVTLDLCLGADDGLELARELREARNVPIIIVTALGAPQDRVRGLENGADDYITKPFHLSEVVMRMTKVLRRYELEASASADSGTDLPHLLDFDHCVFDTRRRFVRKLDGRPIDLTDTELRLLELFVRHPGRVLSRDEISLALRGQAWSPLDRTIDGHVARLRRKIDPGHDEPLLIRSVRGVGYVFTGEVCPETGPDDPAPGAMPVQDR</sequence>
<feature type="modified residue" description="4-aspartylphosphate" evidence="6">
    <location>
        <position position="58"/>
    </location>
</feature>
<dbReference type="Gene3D" id="3.40.50.2300">
    <property type="match status" value="1"/>
</dbReference>
<evidence type="ECO:0000256" key="1">
    <source>
        <dbReference type="ARBA" id="ARBA00022553"/>
    </source>
</evidence>
<evidence type="ECO:0000256" key="7">
    <source>
        <dbReference type="PROSITE-ProRule" id="PRU01091"/>
    </source>
</evidence>
<dbReference type="InterPro" id="IPR039420">
    <property type="entry name" value="WalR-like"/>
</dbReference>
<evidence type="ECO:0000313" key="10">
    <source>
        <dbReference type="EMBL" id="SHL75382.1"/>
    </source>
</evidence>
<reference evidence="10 11" key="1">
    <citation type="submission" date="2016-11" db="EMBL/GenBank/DDBJ databases">
        <authorList>
            <person name="Varghese N."/>
            <person name="Submissions S."/>
        </authorList>
    </citation>
    <scope>NUCLEOTIDE SEQUENCE [LARGE SCALE GENOMIC DNA]</scope>
    <source>
        <strain evidence="10 11">DSM 28249</strain>
    </source>
</reference>
<feature type="domain" description="Response regulatory" evidence="8">
    <location>
        <begin position="9"/>
        <end position="122"/>
    </location>
</feature>
<dbReference type="EMBL" id="FRCB01000002">
    <property type="protein sequence ID" value="SHL75382.1"/>
    <property type="molecule type" value="Genomic_DNA"/>
</dbReference>
<protein>
    <submittedName>
        <fullName evidence="10">DNA-binding response regulator, OmpR family, contains REC and winged-helix (WHTH) domain</fullName>
    </submittedName>
</protein>
<name>A0A1M7D7A0_9RHOB</name>
<dbReference type="GO" id="GO:0000976">
    <property type="term" value="F:transcription cis-regulatory region binding"/>
    <property type="evidence" value="ECO:0007669"/>
    <property type="project" value="TreeGrafter"/>
</dbReference>
<dbReference type="Pfam" id="PF00486">
    <property type="entry name" value="Trans_reg_C"/>
    <property type="match status" value="1"/>
</dbReference>
<keyword evidence="4 7" id="KW-0238">DNA-binding</keyword>
<dbReference type="InterPro" id="IPR001789">
    <property type="entry name" value="Sig_transdc_resp-reg_receiver"/>
</dbReference>
<evidence type="ECO:0000313" key="11">
    <source>
        <dbReference type="Proteomes" id="UP000322545"/>
    </source>
</evidence>
<dbReference type="SMART" id="SM00448">
    <property type="entry name" value="REC"/>
    <property type="match status" value="1"/>
</dbReference>
<evidence type="ECO:0000256" key="2">
    <source>
        <dbReference type="ARBA" id="ARBA00023012"/>
    </source>
</evidence>
<organism evidence="10 11">
    <name type="scientific">Roseovarius litoreus</name>
    <dbReference type="NCBI Taxonomy" id="1155722"/>
    <lineage>
        <taxon>Bacteria</taxon>
        <taxon>Pseudomonadati</taxon>
        <taxon>Pseudomonadota</taxon>
        <taxon>Alphaproteobacteria</taxon>
        <taxon>Rhodobacterales</taxon>
        <taxon>Roseobacteraceae</taxon>
        <taxon>Roseovarius</taxon>
    </lineage>
</organism>
<evidence type="ECO:0000256" key="3">
    <source>
        <dbReference type="ARBA" id="ARBA00023015"/>
    </source>
</evidence>
<dbReference type="InterPro" id="IPR016032">
    <property type="entry name" value="Sig_transdc_resp-reg_C-effctor"/>
</dbReference>
<keyword evidence="1 6" id="KW-0597">Phosphoprotein</keyword>
<keyword evidence="3" id="KW-0805">Transcription regulation</keyword>
<dbReference type="Gene3D" id="1.10.10.10">
    <property type="entry name" value="Winged helix-like DNA-binding domain superfamily/Winged helix DNA-binding domain"/>
    <property type="match status" value="1"/>
</dbReference>
<dbReference type="Pfam" id="PF00072">
    <property type="entry name" value="Response_reg"/>
    <property type="match status" value="1"/>
</dbReference>
<dbReference type="CDD" id="cd00383">
    <property type="entry name" value="trans_reg_C"/>
    <property type="match status" value="1"/>
</dbReference>
<dbReference type="SUPFAM" id="SSF46894">
    <property type="entry name" value="C-terminal effector domain of the bipartite response regulators"/>
    <property type="match status" value="1"/>
</dbReference>
<gene>
    <name evidence="10" type="ORF">SAMN05443432_102458</name>
</gene>
<dbReference type="SUPFAM" id="SSF52172">
    <property type="entry name" value="CheY-like"/>
    <property type="match status" value="1"/>
</dbReference>
<proteinExistence type="predicted"/>
<accession>A0A1M7D7A0</accession>
<dbReference type="Proteomes" id="UP000322545">
    <property type="component" value="Unassembled WGS sequence"/>
</dbReference>
<dbReference type="InterPro" id="IPR011006">
    <property type="entry name" value="CheY-like_superfamily"/>
</dbReference>
<evidence type="ECO:0000256" key="5">
    <source>
        <dbReference type="ARBA" id="ARBA00023163"/>
    </source>
</evidence>
<dbReference type="GO" id="GO:0005829">
    <property type="term" value="C:cytosol"/>
    <property type="evidence" value="ECO:0007669"/>
    <property type="project" value="TreeGrafter"/>
</dbReference>
<evidence type="ECO:0000256" key="4">
    <source>
        <dbReference type="ARBA" id="ARBA00023125"/>
    </source>
</evidence>
<dbReference type="PANTHER" id="PTHR48111:SF1">
    <property type="entry name" value="TWO-COMPONENT RESPONSE REGULATOR ORR33"/>
    <property type="match status" value="1"/>
</dbReference>
<keyword evidence="2" id="KW-0902">Two-component regulatory system</keyword>
<dbReference type="GO" id="GO:0006355">
    <property type="term" value="P:regulation of DNA-templated transcription"/>
    <property type="evidence" value="ECO:0007669"/>
    <property type="project" value="InterPro"/>
</dbReference>